<comment type="catalytic activity">
    <reaction evidence="16">
        <text>L-threonyl-[protein] + ATP = O-phospho-L-threonyl-[protein] + ADP + H(+)</text>
        <dbReference type="Rhea" id="RHEA:46608"/>
        <dbReference type="Rhea" id="RHEA-COMP:11060"/>
        <dbReference type="Rhea" id="RHEA-COMP:11605"/>
        <dbReference type="ChEBI" id="CHEBI:15378"/>
        <dbReference type="ChEBI" id="CHEBI:30013"/>
        <dbReference type="ChEBI" id="CHEBI:30616"/>
        <dbReference type="ChEBI" id="CHEBI:61977"/>
        <dbReference type="ChEBI" id="CHEBI:456216"/>
        <dbReference type="EC" id="2.7.11.1"/>
    </reaction>
</comment>
<evidence type="ECO:0000256" key="19">
    <source>
        <dbReference type="SAM" id="MobiDB-lite"/>
    </source>
</evidence>
<evidence type="ECO:0000256" key="2">
    <source>
        <dbReference type="ARBA" id="ARBA00004123"/>
    </source>
</evidence>
<dbReference type="InParanoid" id="A0A7M7NUC8"/>
<feature type="compositionally biased region" description="Acidic residues" evidence="19">
    <location>
        <begin position="342"/>
        <end position="358"/>
    </location>
</feature>
<feature type="domain" description="Protein kinase" evidence="20">
    <location>
        <begin position="483"/>
        <end position="797"/>
    </location>
</feature>
<dbReference type="GO" id="GO:0035556">
    <property type="term" value="P:intracellular signal transduction"/>
    <property type="evidence" value="ECO:0000318"/>
    <property type="project" value="GO_Central"/>
</dbReference>
<evidence type="ECO:0000256" key="18">
    <source>
        <dbReference type="PROSITE-ProRule" id="PRU10141"/>
    </source>
</evidence>
<evidence type="ECO:0000256" key="6">
    <source>
        <dbReference type="ARBA" id="ARBA00022454"/>
    </source>
</evidence>
<dbReference type="GeneID" id="579644"/>
<dbReference type="GO" id="GO:0005634">
    <property type="term" value="C:nucleus"/>
    <property type="evidence" value="ECO:0000318"/>
    <property type="project" value="GO_Central"/>
</dbReference>
<dbReference type="Proteomes" id="UP000007110">
    <property type="component" value="Unassembled WGS sequence"/>
</dbReference>
<keyword evidence="14" id="KW-0206">Cytoskeleton</keyword>
<dbReference type="GO" id="GO:0010564">
    <property type="term" value="P:regulation of cell cycle process"/>
    <property type="evidence" value="ECO:0007669"/>
    <property type="project" value="UniProtKB-ARBA"/>
</dbReference>
<dbReference type="EC" id="2.7.11.1" evidence="5"/>
<evidence type="ECO:0000256" key="4">
    <source>
        <dbReference type="ARBA" id="ARBA00004286"/>
    </source>
</evidence>
<dbReference type="SMART" id="SM01331">
    <property type="entry name" value="DUF3635"/>
    <property type="match status" value="1"/>
</dbReference>
<proteinExistence type="predicted"/>
<keyword evidence="22" id="KW-1185">Reference proteome</keyword>
<dbReference type="InterPro" id="IPR011009">
    <property type="entry name" value="Kinase-like_dom_sf"/>
</dbReference>
<dbReference type="FunFam" id="3.30.200.20:FF:000409">
    <property type="entry name" value="serine/threonine-protein kinase haspin"/>
    <property type="match status" value="1"/>
</dbReference>
<organism evidence="21 22">
    <name type="scientific">Strongylocentrotus purpuratus</name>
    <name type="common">Purple sea urchin</name>
    <dbReference type="NCBI Taxonomy" id="7668"/>
    <lineage>
        <taxon>Eukaryota</taxon>
        <taxon>Metazoa</taxon>
        <taxon>Echinodermata</taxon>
        <taxon>Eleutherozoa</taxon>
        <taxon>Echinozoa</taxon>
        <taxon>Echinoidea</taxon>
        <taxon>Euechinoidea</taxon>
        <taxon>Echinacea</taxon>
        <taxon>Camarodonta</taxon>
        <taxon>Echinidea</taxon>
        <taxon>Strongylocentrotidae</taxon>
        <taxon>Strongylocentrotus</taxon>
    </lineage>
</organism>
<evidence type="ECO:0000256" key="7">
    <source>
        <dbReference type="ARBA" id="ARBA00022490"/>
    </source>
</evidence>
<dbReference type="Gene3D" id="1.10.510.10">
    <property type="entry name" value="Transferase(Phosphotransferase) domain 1"/>
    <property type="match status" value="1"/>
</dbReference>
<keyword evidence="13 18" id="KW-0067">ATP-binding</keyword>
<evidence type="ECO:0000313" key="21">
    <source>
        <dbReference type="EnsemblMetazoa" id="XP_030841661"/>
    </source>
</evidence>
<dbReference type="OrthoDB" id="21018at2759"/>
<keyword evidence="6" id="KW-0158">Chromosome</keyword>
<dbReference type="GO" id="GO:0005819">
    <property type="term" value="C:spindle"/>
    <property type="evidence" value="ECO:0007669"/>
    <property type="project" value="UniProtKB-SubCell"/>
</dbReference>
<dbReference type="PROSITE" id="PS00107">
    <property type="entry name" value="PROTEIN_KINASE_ATP"/>
    <property type="match status" value="1"/>
</dbReference>
<feature type="compositionally biased region" description="Basic residues" evidence="19">
    <location>
        <begin position="104"/>
        <end position="114"/>
    </location>
</feature>
<evidence type="ECO:0000256" key="12">
    <source>
        <dbReference type="ARBA" id="ARBA00022777"/>
    </source>
</evidence>
<accession>A0A7M7NUC8</accession>
<dbReference type="CTD" id="83903"/>
<name>A0A7M7NUC8_STRPU</name>
<dbReference type="InterPro" id="IPR000719">
    <property type="entry name" value="Prot_kinase_dom"/>
</dbReference>
<dbReference type="GO" id="GO:0005737">
    <property type="term" value="C:cytoplasm"/>
    <property type="evidence" value="ECO:0000318"/>
    <property type="project" value="GO_Central"/>
</dbReference>
<evidence type="ECO:0000256" key="5">
    <source>
        <dbReference type="ARBA" id="ARBA00012513"/>
    </source>
</evidence>
<dbReference type="GO" id="GO:0005694">
    <property type="term" value="C:chromosome"/>
    <property type="evidence" value="ECO:0007669"/>
    <property type="project" value="UniProtKB-SubCell"/>
</dbReference>
<dbReference type="KEGG" id="spu:579644"/>
<feature type="binding site" evidence="18">
    <location>
        <position position="511"/>
    </location>
    <ligand>
        <name>ATP</name>
        <dbReference type="ChEBI" id="CHEBI:30616"/>
    </ligand>
</feature>
<evidence type="ECO:0000256" key="13">
    <source>
        <dbReference type="ARBA" id="ARBA00022840"/>
    </source>
</evidence>
<sequence length="797" mass="90043">MAFDGRVVKTYGRLKQKTIKQDNWISSPHLAAGRKISNVFSSPDNDSNASSDVFAINVSEKENILPTVTDEGKKPRRKAAKKATAVLEEYVLKDNGGKADSSKGRKTRRNKTGKGRQFSKLSRQYRKVKDDDPEEEEEDCDDVHENKMETGRILRGKAAAKPADSSFDLIFKLTEQKKTVTSSSSGDSVTSPVLSVEILEGLELGSGVVETSTPYETHQRSLGQSLDNRGCITRRRAKRDVPFSPGGHGRRRTKRQRVVVPQILSFSDDDSCLFAPRRLRTRQQQENVSDIASRLSAIHLEQSPIGDSHVSNEKSRTRECSVRLSKISNESIEELGHGSMDLFEEGDQDLGQDPEQDQGLDSKSEVRLRSCLVSLERISLSSGIWSDAADVSAEQESMCRSRNNHRPFLRQRNDPILDEPNPIKTPLVNKSISRLALDSFKVALTPTRNRSTGKLLSPKCKVLAQCDQEDFITFSACMPSAMMKKCVKIGEGVYGEVFRTFNNRKSSVALKIIPVEGDFPVNEENQKPFEEILPEIVISWELSMLREGEETMTTNFIGVNHVSCVKGSYPKKLLDEWDKYDRRKTSGSENDRPDIFPSDQLFIIFEFADGGKDLESFEFENIHQAVSVIRQVTVALAVAERELEFEHRDLHWGNVLVGATDDDQVTFMLDGQVISVESQGLHISIIDFTLSRLQKDDCTVFCDLAEDPTLFTGEGDKQFDVYRSMKEHNNNQWEGFQPKTNVFWIEYLLDKIIWEKKYPTDRSQRRVLGQLKTLVREIQQYLSAEDVFKNSDLLSIG</sequence>
<reference evidence="21" key="2">
    <citation type="submission" date="2021-01" db="UniProtKB">
        <authorList>
            <consortium name="EnsemblMetazoa"/>
        </authorList>
    </citation>
    <scope>IDENTIFICATION</scope>
</reference>
<evidence type="ECO:0000256" key="11">
    <source>
        <dbReference type="ARBA" id="ARBA00022741"/>
    </source>
</evidence>
<dbReference type="OMA" id="IVISWEL"/>
<evidence type="ECO:0000256" key="17">
    <source>
        <dbReference type="ARBA" id="ARBA00048679"/>
    </source>
</evidence>
<feature type="region of interest" description="Disordered" evidence="19">
    <location>
        <begin position="95"/>
        <end position="142"/>
    </location>
</feature>
<evidence type="ECO:0000259" key="20">
    <source>
        <dbReference type="PROSITE" id="PS50011"/>
    </source>
</evidence>
<evidence type="ECO:0000256" key="8">
    <source>
        <dbReference type="ARBA" id="ARBA00022527"/>
    </source>
</evidence>
<dbReference type="Pfam" id="PF12330">
    <property type="entry name" value="Haspin_kinase"/>
    <property type="match status" value="1"/>
</dbReference>
<keyword evidence="11 18" id="KW-0547">Nucleotide-binding</keyword>
<keyword evidence="10" id="KW-0808">Transferase</keyword>
<dbReference type="RefSeq" id="XP_030841661.1">
    <property type="nucleotide sequence ID" value="XM_030985801.1"/>
</dbReference>
<keyword evidence="12" id="KW-0418">Kinase</keyword>
<evidence type="ECO:0000256" key="14">
    <source>
        <dbReference type="ARBA" id="ARBA00023212"/>
    </source>
</evidence>
<evidence type="ECO:0000313" key="22">
    <source>
        <dbReference type="Proteomes" id="UP000007110"/>
    </source>
</evidence>
<dbReference type="SMART" id="SM00220">
    <property type="entry name" value="S_TKc"/>
    <property type="match status" value="1"/>
</dbReference>
<dbReference type="InterPro" id="IPR017441">
    <property type="entry name" value="Protein_kinase_ATP_BS"/>
</dbReference>
<dbReference type="EnsemblMetazoa" id="XM_030985801">
    <property type="protein sequence ID" value="XP_030841661"/>
    <property type="gene ID" value="LOC579644"/>
</dbReference>
<dbReference type="SUPFAM" id="SSF56112">
    <property type="entry name" value="Protein kinase-like (PK-like)"/>
    <property type="match status" value="1"/>
</dbReference>
<reference evidence="22" key="1">
    <citation type="submission" date="2015-02" db="EMBL/GenBank/DDBJ databases">
        <title>Genome sequencing for Strongylocentrotus purpuratus.</title>
        <authorList>
            <person name="Murali S."/>
            <person name="Liu Y."/>
            <person name="Vee V."/>
            <person name="English A."/>
            <person name="Wang M."/>
            <person name="Skinner E."/>
            <person name="Han Y."/>
            <person name="Muzny D.M."/>
            <person name="Worley K.C."/>
            <person name="Gibbs R.A."/>
        </authorList>
    </citation>
    <scope>NUCLEOTIDE SEQUENCE</scope>
</reference>
<comment type="subcellular location">
    <subcellularLocation>
        <location evidence="4">Chromosome</location>
    </subcellularLocation>
    <subcellularLocation>
        <location evidence="3">Cytoplasm</location>
        <location evidence="3">Cytoskeleton</location>
        <location evidence="3">Spindle</location>
    </subcellularLocation>
    <subcellularLocation>
        <location evidence="2">Nucleus</location>
    </subcellularLocation>
</comment>
<feature type="region of interest" description="Disordered" evidence="19">
    <location>
        <begin position="342"/>
        <end position="363"/>
    </location>
</feature>
<keyword evidence="7" id="KW-0963">Cytoplasm</keyword>
<evidence type="ECO:0000256" key="3">
    <source>
        <dbReference type="ARBA" id="ARBA00004186"/>
    </source>
</evidence>
<keyword evidence="15" id="KW-0539">Nucleus</keyword>
<dbReference type="FunFam" id="1.10.510.10:FF:000401">
    <property type="entry name" value="serine/threonine-protein kinase haspin"/>
    <property type="match status" value="1"/>
</dbReference>
<dbReference type="Gene3D" id="3.30.200.20">
    <property type="entry name" value="Phosphorylase Kinase, domain 1"/>
    <property type="match status" value="1"/>
</dbReference>
<evidence type="ECO:0000256" key="9">
    <source>
        <dbReference type="ARBA" id="ARBA00022553"/>
    </source>
</evidence>
<dbReference type="GO" id="GO:0005524">
    <property type="term" value="F:ATP binding"/>
    <property type="evidence" value="ECO:0007669"/>
    <property type="project" value="UniProtKB-UniRule"/>
</dbReference>
<dbReference type="GO" id="GO:0000278">
    <property type="term" value="P:mitotic cell cycle"/>
    <property type="evidence" value="ECO:0000318"/>
    <property type="project" value="GO_Central"/>
</dbReference>
<keyword evidence="9" id="KW-0597">Phosphoprotein</keyword>
<feature type="compositionally biased region" description="Acidic residues" evidence="19">
    <location>
        <begin position="131"/>
        <end position="142"/>
    </location>
</feature>
<dbReference type="PROSITE" id="PS50011">
    <property type="entry name" value="PROTEIN_KINASE_DOM"/>
    <property type="match status" value="1"/>
</dbReference>
<evidence type="ECO:0000256" key="15">
    <source>
        <dbReference type="ARBA" id="ARBA00023242"/>
    </source>
</evidence>
<dbReference type="PANTHER" id="PTHR24419">
    <property type="entry name" value="INTERLEUKIN-1 RECEPTOR-ASSOCIATED KINASE"/>
    <property type="match status" value="1"/>
</dbReference>
<comment type="cofactor">
    <cofactor evidence="1">
        <name>Mg(2+)</name>
        <dbReference type="ChEBI" id="CHEBI:18420"/>
    </cofactor>
</comment>
<dbReference type="InterPro" id="IPR024604">
    <property type="entry name" value="GSG2_C"/>
</dbReference>
<evidence type="ECO:0000256" key="10">
    <source>
        <dbReference type="ARBA" id="ARBA00022679"/>
    </source>
</evidence>
<dbReference type="GO" id="GO:0072354">
    <property type="term" value="F:histone H3T3 kinase activity"/>
    <property type="evidence" value="ECO:0000318"/>
    <property type="project" value="GO_Central"/>
</dbReference>
<dbReference type="PANTHER" id="PTHR24419:SF18">
    <property type="entry name" value="SERINE_THREONINE-PROTEIN KINASE HASPIN"/>
    <property type="match status" value="1"/>
</dbReference>
<comment type="catalytic activity">
    <reaction evidence="17">
        <text>L-seryl-[protein] + ATP = O-phospho-L-seryl-[protein] + ADP + H(+)</text>
        <dbReference type="Rhea" id="RHEA:17989"/>
        <dbReference type="Rhea" id="RHEA-COMP:9863"/>
        <dbReference type="Rhea" id="RHEA-COMP:11604"/>
        <dbReference type="ChEBI" id="CHEBI:15378"/>
        <dbReference type="ChEBI" id="CHEBI:29999"/>
        <dbReference type="ChEBI" id="CHEBI:30616"/>
        <dbReference type="ChEBI" id="CHEBI:83421"/>
        <dbReference type="ChEBI" id="CHEBI:456216"/>
        <dbReference type="EC" id="2.7.11.1"/>
    </reaction>
</comment>
<protein>
    <recommendedName>
        <fullName evidence="5">non-specific serine/threonine protein kinase</fullName>
        <ecNumber evidence="5">2.7.11.1</ecNumber>
    </recommendedName>
</protein>
<dbReference type="AlphaFoldDB" id="A0A7M7NUC8"/>
<evidence type="ECO:0000256" key="16">
    <source>
        <dbReference type="ARBA" id="ARBA00047899"/>
    </source>
</evidence>
<evidence type="ECO:0000256" key="1">
    <source>
        <dbReference type="ARBA" id="ARBA00001946"/>
    </source>
</evidence>
<keyword evidence="8" id="KW-0723">Serine/threonine-protein kinase</keyword>